<evidence type="ECO:0000256" key="5">
    <source>
        <dbReference type="ARBA" id="ARBA00023163"/>
    </source>
</evidence>
<evidence type="ECO:0000256" key="2">
    <source>
        <dbReference type="ARBA" id="ARBA00023012"/>
    </source>
</evidence>
<protein>
    <submittedName>
        <fullName evidence="10">DNA-binding response regulator</fullName>
    </submittedName>
</protein>
<dbReference type="InterPro" id="IPR001867">
    <property type="entry name" value="OmpR/PhoB-type_DNA-bd"/>
</dbReference>
<dbReference type="GO" id="GO:0032993">
    <property type="term" value="C:protein-DNA complex"/>
    <property type="evidence" value="ECO:0007669"/>
    <property type="project" value="TreeGrafter"/>
</dbReference>
<keyword evidence="3" id="KW-0805">Transcription regulation</keyword>
<dbReference type="GO" id="GO:0005829">
    <property type="term" value="C:cytosol"/>
    <property type="evidence" value="ECO:0007669"/>
    <property type="project" value="TreeGrafter"/>
</dbReference>
<proteinExistence type="predicted"/>
<feature type="DNA-binding region" description="OmpR/PhoB-type" evidence="7">
    <location>
        <begin position="136"/>
        <end position="244"/>
    </location>
</feature>
<dbReference type="SMART" id="SM00448">
    <property type="entry name" value="REC"/>
    <property type="match status" value="1"/>
</dbReference>
<dbReference type="SMART" id="SM00862">
    <property type="entry name" value="Trans_reg_C"/>
    <property type="match status" value="1"/>
</dbReference>
<keyword evidence="4 7" id="KW-0238">DNA-binding</keyword>
<dbReference type="PROSITE" id="PS51755">
    <property type="entry name" value="OMPR_PHOB"/>
    <property type="match status" value="1"/>
</dbReference>
<accession>A0A2N6RXU9</accession>
<dbReference type="SUPFAM" id="SSF46894">
    <property type="entry name" value="C-terminal effector domain of the bipartite response regulators"/>
    <property type="match status" value="1"/>
</dbReference>
<dbReference type="InterPro" id="IPR016032">
    <property type="entry name" value="Sig_transdc_resp-reg_C-effctor"/>
</dbReference>
<evidence type="ECO:0000256" key="1">
    <source>
        <dbReference type="ARBA" id="ARBA00022553"/>
    </source>
</evidence>
<dbReference type="PROSITE" id="PS50110">
    <property type="entry name" value="RESPONSE_REGULATORY"/>
    <property type="match status" value="1"/>
</dbReference>
<dbReference type="FunFam" id="1.10.10.10:FF:000005">
    <property type="entry name" value="Two-component system response regulator"/>
    <property type="match status" value="1"/>
</dbReference>
<dbReference type="GO" id="GO:0000156">
    <property type="term" value="F:phosphorelay response regulator activity"/>
    <property type="evidence" value="ECO:0007669"/>
    <property type="project" value="TreeGrafter"/>
</dbReference>
<evidence type="ECO:0000259" key="8">
    <source>
        <dbReference type="PROSITE" id="PS50110"/>
    </source>
</evidence>
<dbReference type="CDD" id="cd17615">
    <property type="entry name" value="REC_OmpR_MtPhoP-like"/>
    <property type="match status" value="1"/>
</dbReference>
<keyword evidence="11" id="KW-1185">Reference proteome</keyword>
<evidence type="ECO:0000256" key="3">
    <source>
        <dbReference type="ARBA" id="ARBA00023015"/>
    </source>
</evidence>
<dbReference type="PANTHER" id="PTHR48111">
    <property type="entry name" value="REGULATOR OF RPOS"/>
    <property type="match status" value="1"/>
</dbReference>
<evidence type="ECO:0000313" key="10">
    <source>
        <dbReference type="EMBL" id="PMC42937.1"/>
    </source>
</evidence>
<dbReference type="CDD" id="cd00383">
    <property type="entry name" value="trans_reg_C"/>
    <property type="match status" value="1"/>
</dbReference>
<sequence>MLISMSKNVEASIVVVDDEPSIRELLVASLHFAGFEVETAASGSQAVDVIERVKPDLIVMDVMLPDIDGFTVTRRIRQNGIKVPVLFLTARDDTQDKIMGLTVGGDDYVTKPFSLEEVVARIRAILRRTQEQDEITPVIRVADLEINEDSHDVTRSGIPIELSPTEYKLLHYLMDNEGRVLSKSQILNHVWQYDWGGDAAIVESYISYLRKKIDGIEITDENGKLQKVVPLIETKRGIGYMIREPK</sequence>
<dbReference type="InterPro" id="IPR011006">
    <property type="entry name" value="CheY-like_superfamily"/>
</dbReference>
<dbReference type="EMBL" id="PNGV01000001">
    <property type="protein sequence ID" value="PMC42937.1"/>
    <property type="molecule type" value="Genomic_DNA"/>
</dbReference>
<feature type="domain" description="OmpR/PhoB-type" evidence="9">
    <location>
        <begin position="136"/>
        <end position="244"/>
    </location>
</feature>
<feature type="modified residue" description="4-aspartylphosphate" evidence="6">
    <location>
        <position position="61"/>
    </location>
</feature>
<dbReference type="SUPFAM" id="SSF52172">
    <property type="entry name" value="CheY-like"/>
    <property type="match status" value="1"/>
</dbReference>
<keyword evidence="1 6" id="KW-0597">Phosphoprotein</keyword>
<organism evidence="10 11">
    <name type="scientific">Gardnerella greenwoodii</name>
    <dbReference type="NCBI Taxonomy" id="2914925"/>
    <lineage>
        <taxon>Bacteria</taxon>
        <taxon>Bacillati</taxon>
        <taxon>Actinomycetota</taxon>
        <taxon>Actinomycetes</taxon>
        <taxon>Bifidobacteriales</taxon>
        <taxon>Bifidobacteriaceae</taxon>
        <taxon>Gardnerella</taxon>
    </lineage>
</organism>
<dbReference type="AlphaFoldDB" id="A0A2N6RXU9"/>
<dbReference type="FunFam" id="3.40.50.2300:FF:000001">
    <property type="entry name" value="DNA-binding response regulator PhoB"/>
    <property type="match status" value="1"/>
</dbReference>
<gene>
    <name evidence="10" type="ORF">CJ216_02225</name>
</gene>
<dbReference type="PANTHER" id="PTHR48111:SF28">
    <property type="entry name" value="TRANSCRIPTIONAL REGULATORY PROTEIN TCRX-RELATED"/>
    <property type="match status" value="1"/>
</dbReference>
<dbReference type="InterPro" id="IPR036388">
    <property type="entry name" value="WH-like_DNA-bd_sf"/>
</dbReference>
<keyword evidence="2" id="KW-0902">Two-component regulatory system</keyword>
<dbReference type="InterPro" id="IPR039420">
    <property type="entry name" value="WalR-like"/>
</dbReference>
<dbReference type="Pfam" id="PF00486">
    <property type="entry name" value="Trans_reg_C"/>
    <property type="match status" value="1"/>
</dbReference>
<evidence type="ECO:0000259" key="9">
    <source>
        <dbReference type="PROSITE" id="PS51755"/>
    </source>
</evidence>
<dbReference type="GO" id="GO:0006355">
    <property type="term" value="P:regulation of DNA-templated transcription"/>
    <property type="evidence" value="ECO:0007669"/>
    <property type="project" value="InterPro"/>
</dbReference>
<reference evidence="10 11" key="1">
    <citation type="submission" date="2017-09" db="EMBL/GenBank/DDBJ databases">
        <title>Bacterial strain isolated from the female urinary microbiota.</title>
        <authorList>
            <person name="Thomas-White K."/>
            <person name="Kumar N."/>
            <person name="Forster S."/>
            <person name="Putonti C."/>
            <person name="Lawley T."/>
            <person name="Wolfe A.J."/>
        </authorList>
    </citation>
    <scope>NUCLEOTIDE SEQUENCE [LARGE SCALE GENOMIC DNA]</scope>
    <source>
        <strain evidence="10 11">UMB1686</strain>
    </source>
</reference>
<keyword evidence="5" id="KW-0804">Transcription</keyword>
<evidence type="ECO:0000256" key="6">
    <source>
        <dbReference type="PROSITE-ProRule" id="PRU00169"/>
    </source>
</evidence>
<dbReference type="GO" id="GO:0000976">
    <property type="term" value="F:transcription cis-regulatory region binding"/>
    <property type="evidence" value="ECO:0007669"/>
    <property type="project" value="TreeGrafter"/>
</dbReference>
<comment type="caution">
    <text evidence="10">The sequence shown here is derived from an EMBL/GenBank/DDBJ whole genome shotgun (WGS) entry which is preliminary data.</text>
</comment>
<dbReference type="Proteomes" id="UP000235771">
    <property type="component" value="Unassembled WGS sequence"/>
</dbReference>
<dbReference type="InterPro" id="IPR001789">
    <property type="entry name" value="Sig_transdc_resp-reg_receiver"/>
</dbReference>
<evidence type="ECO:0000256" key="7">
    <source>
        <dbReference type="PROSITE-ProRule" id="PRU01091"/>
    </source>
</evidence>
<dbReference type="Gene3D" id="1.10.10.10">
    <property type="entry name" value="Winged helix-like DNA-binding domain superfamily/Winged helix DNA-binding domain"/>
    <property type="match status" value="1"/>
</dbReference>
<evidence type="ECO:0000256" key="4">
    <source>
        <dbReference type="ARBA" id="ARBA00023125"/>
    </source>
</evidence>
<feature type="domain" description="Response regulatory" evidence="8">
    <location>
        <begin position="12"/>
        <end position="126"/>
    </location>
</feature>
<dbReference type="Pfam" id="PF00072">
    <property type="entry name" value="Response_reg"/>
    <property type="match status" value="1"/>
</dbReference>
<dbReference type="Gene3D" id="3.40.50.2300">
    <property type="match status" value="1"/>
</dbReference>
<dbReference type="Gene3D" id="6.10.250.690">
    <property type="match status" value="1"/>
</dbReference>
<evidence type="ECO:0000313" key="11">
    <source>
        <dbReference type="Proteomes" id="UP000235771"/>
    </source>
</evidence>
<name>A0A2N6RXU9_9BIFI</name>